<dbReference type="AlphaFoldDB" id="A0A194WTS8"/>
<accession>A0A194WTS8</accession>
<dbReference type="Gene3D" id="3.50.30.50">
    <property type="entry name" value="Putative cyclase"/>
    <property type="match status" value="1"/>
</dbReference>
<dbReference type="EMBL" id="KQ947427">
    <property type="protein sequence ID" value="KUJ11094.1"/>
    <property type="molecule type" value="Genomic_DNA"/>
</dbReference>
<dbReference type="OrthoDB" id="5396at2759"/>
<dbReference type="Proteomes" id="UP000070700">
    <property type="component" value="Unassembled WGS sequence"/>
</dbReference>
<reference evidence="1 2" key="1">
    <citation type="submission" date="2015-10" db="EMBL/GenBank/DDBJ databases">
        <title>Full genome of DAOMC 229536 Phialocephala scopiformis, a fungal endophyte of spruce producing the potent anti-insectan compound rugulosin.</title>
        <authorList>
            <consortium name="DOE Joint Genome Institute"/>
            <person name="Walker A.K."/>
            <person name="Frasz S.L."/>
            <person name="Seifert K.A."/>
            <person name="Miller J.D."/>
            <person name="Mondo S.J."/>
            <person name="Labutti K."/>
            <person name="Lipzen A."/>
            <person name="Dockter R."/>
            <person name="Kennedy M."/>
            <person name="Grigoriev I.V."/>
            <person name="Spatafora J.W."/>
        </authorList>
    </citation>
    <scope>NUCLEOTIDE SEQUENCE [LARGE SCALE GENOMIC DNA]</scope>
    <source>
        <strain evidence="1 2">CBS 120377</strain>
    </source>
</reference>
<dbReference type="InterPro" id="IPR037175">
    <property type="entry name" value="KFase_sf"/>
</dbReference>
<dbReference type="GO" id="GO:0004061">
    <property type="term" value="F:arylformamidase activity"/>
    <property type="evidence" value="ECO:0007669"/>
    <property type="project" value="InterPro"/>
</dbReference>
<evidence type="ECO:0000313" key="2">
    <source>
        <dbReference type="Proteomes" id="UP000070700"/>
    </source>
</evidence>
<dbReference type="InParanoid" id="A0A194WTS8"/>
<keyword evidence="2" id="KW-1185">Reference proteome</keyword>
<sequence length="288" mass="32063">MHPKAPSFDSLPLEKDGPRGNAWGLYGTIDELGMLNRLTPENTLAAMKEAVHGIRISTDSPLDRPKHIHHKHPRTVNDDILTLNTQSSSQWDGFRHFGYQDHKDYFNGCQQKDIQNSTRNGTHTWVDHGGIVGRGVLLDYFTWATSRNTTPPTPLSSTEITVADLLAGYVSALDALSASEAEAYAATQPHPAIGLRSCEESLRWIWESGFAAMAGDMPAFEALPFQSTEYWMHEWMLARWGLPIGELFDLERLAEECRRVEKWSFFFSSVPLKVPGGVASPPTGVAIL</sequence>
<organism evidence="1 2">
    <name type="scientific">Mollisia scopiformis</name>
    <name type="common">Conifer needle endophyte fungus</name>
    <name type="synonym">Phialocephala scopiformis</name>
    <dbReference type="NCBI Taxonomy" id="149040"/>
    <lineage>
        <taxon>Eukaryota</taxon>
        <taxon>Fungi</taxon>
        <taxon>Dikarya</taxon>
        <taxon>Ascomycota</taxon>
        <taxon>Pezizomycotina</taxon>
        <taxon>Leotiomycetes</taxon>
        <taxon>Helotiales</taxon>
        <taxon>Mollisiaceae</taxon>
        <taxon>Mollisia</taxon>
    </lineage>
</organism>
<name>A0A194WTS8_MOLSC</name>
<dbReference type="KEGG" id="psco:LY89DRAFT_710269"/>
<evidence type="ECO:0000313" key="1">
    <source>
        <dbReference type="EMBL" id="KUJ11094.1"/>
    </source>
</evidence>
<protein>
    <recommendedName>
        <fullName evidence="3">Cyclase</fullName>
    </recommendedName>
</protein>
<dbReference type="PANTHER" id="PTHR34861">
    <property type="match status" value="1"/>
</dbReference>
<gene>
    <name evidence="1" type="ORF">LY89DRAFT_710269</name>
</gene>
<dbReference type="SUPFAM" id="SSF102198">
    <property type="entry name" value="Putative cyclase"/>
    <property type="match status" value="1"/>
</dbReference>
<dbReference type="GO" id="GO:0019441">
    <property type="term" value="P:L-tryptophan catabolic process to kynurenine"/>
    <property type="evidence" value="ECO:0007669"/>
    <property type="project" value="InterPro"/>
</dbReference>
<proteinExistence type="predicted"/>
<dbReference type="PANTHER" id="PTHR34861:SF11">
    <property type="entry name" value="CYCLASE"/>
    <property type="match status" value="1"/>
</dbReference>
<dbReference type="GeneID" id="28827541"/>
<evidence type="ECO:0008006" key="3">
    <source>
        <dbReference type="Google" id="ProtNLM"/>
    </source>
</evidence>
<dbReference type="RefSeq" id="XP_018065449.1">
    <property type="nucleotide sequence ID" value="XM_018217815.1"/>
</dbReference>